<evidence type="ECO:0000256" key="1">
    <source>
        <dbReference type="SAM" id="MobiDB-lite"/>
    </source>
</evidence>
<protein>
    <submittedName>
        <fullName evidence="2">Uncharacterized protein</fullName>
    </submittedName>
</protein>
<dbReference type="AlphaFoldDB" id="A0A2P9AK87"/>
<name>A0A2P9AK87_9HYPH</name>
<accession>A0A2P9AK87</accession>
<evidence type="ECO:0000313" key="2">
    <source>
        <dbReference type="EMBL" id="SJM31558.1"/>
    </source>
</evidence>
<feature type="region of interest" description="Disordered" evidence="1">
    <location>
        <begin position="105"/>
        <end position="136"/>
    </location>
</feature>
<organism evidence="2 3">
    <name type="scientific">Mesorhizobium delmotii</name>
    <dbReference type="NCBI Taxonomy" id="1631247"/>
    <lineage>
        <taxon>Bacteria</taxon>
        <taxon>Pseudomonadati</taxon>
        <taxon>Pseudomonadota</taxon>
        <taxon>Alphaproteobacteria</taxon>
        <taxon>Hyphomicrobiales</taxon>
        <taxon>Phyllobacteriaceae</taxon>
        <taxon>Mesorhizobium</taxon>
    </lineage>
</organism>
<proteinExistence type="predicted"/>
<keyword evidence="3" id="KW-1185">Reference proteome</keyword>
<gene>
    <name evidence="2" type="ORF">BQ8482_20173</name>
</gene>
<evidence type="ECO:0000313" key="3">
    <source>
        <dbReference type="Proteomes" id="UP000245698"/>
    </source>
</evidence>
<dbReference type="Proteomes" id="UP000245698">
    <property type="component" value="Unassembled WGS sequence"/>
</dbReference>
<dbReference type="EMBL" id="FUIG01000026">
    <property type="protein sequence ID" value="SJM31558.1"/>
    <property type="molecule type" value="Genomic_DNA"/>
</dbReference>
<sequence>MAAAIDDGLRRIDRAAAEGAHILILPLGVLLAAQRVLPTEIIPVVDMIGERDDVLLGGKLGEEFIGRQAGTATLAGEELDDAQGLVSRGFVSLGFVGLAGKRIAGKSSAGKHREGQRQCRKPQWSSRCHSRFDSRR</sequence>
<reference evidence="3" key="1">
    <citation type="submission" date="2016-12" db="EMBL/GenBank/DDBJ databases">
        <authorList>
            <person name="Brunel B."/>
        </authorList>
    </citation>
    <scope>NUCLEOTIDE SEQUENCE [LARGE SCALE GENOMIC DNA]</scope>
</reference>